<feature type="region of interest" description="Disordered" evidence="1">
    <location>
        <begin position="289"/>
        <end position="428"/>
    </location>
</feature>
<organism evidence="3 4">
    <name type="scientific">Cylicocyclus nassatus</name>
    <name type="common">Nematode worm</name>
    <dbReference type="NCBI Taxonomy" id="53992"/>
    <lineage>
        <taxon>Eukaryota</taxon>
        <taxon>Metazoa</taxon>
        <taxon>Ecdysozoa</taxon>
        <taxon>Nematoda</taxon>
        <taxon>Chromadorea</taxon>
        <taxon>Rhabditida</taxon>
        <taxon>Rhabditina</taxon>
        <taxon>Rhabditomorpha</taxon>
        <taxon>Strongyloidea</taxon>
        <taxon>Strongylidae</taxon>
        <taxon>Cylicocyclus</taxon>
    </lineage>
</organism>
<accession>A0AA36GSS0</accession>
<feature type="region of interest" description="Disordered" evidence="1">
    <location>
        <begin position="453"/>
        <end position="479"/>
    </location>
</feature>
<dbReference type="Proteomes" id="UP001176961">
    <property type="component" value="Unassembled WGS sequence"/>
</dbReference>
<evidence type="ECO:0000313" key="4">
    <source>
        <dbReference type="Proteomes" id="UP001176961"/>
    </source>
</evidence>
<feature type="transmembrane region" description="Helical" evidence="2">
    <location>
        <begin position="78"/>
        <end position="107"/>
    </location>
</feature>
<keyword evidence="2" id="KW-1133">Transmembrane helix</keyword>
<dbReference type="EMBL" id="CATQJL010000223">
    <property type="protein sequence ID" value="CAJ0597598.1"/>
    <property type="molecule type" value="Genomic_DNA"/>
</dbReference>
<name>A0AA36GSS0_CYLNA</name>
<reference evidence="3" key="1">
    <citation type="submission" date="2023-07" db="EMBL/GenBank/DDBJ databases">
        <authorList>
            <consortium name="CYATHOMIX"/>
        </authorList>
    </citation>
    <scope>NUCLEOTIDE SEQUENCE</scope>
    <source>
        <strain evidence="3">N/A</strain>
    </source>
</reference>
<feature type="transmembrane region" description="Helical" evidence="2">
    <location>
        <begin position="114"/>
        <end position="138"/>
    </location>
</feature>
<protein>
    <submittedName>
        <fullName evidence="3">Uncharacterized protein</fullName>
    </submittedName>
</protein>
<feature type="transmembrane region" description="Helical" evidence="2">
    <location>
        <begin position="144"/>
        <end position="169"/>
    </location>
</feature>
<gene>
    <name evidence="3" type="ORF">CYNAS_LOCUS9581</name>
</gene>
<proteinExistence type="predicted"/>
<feature type="compositionally biased region" description="Basic and acidic residues" evidence="1">
    <location>
        <begin position="406"/>
        <end position="428"/>
    </location>
</feature>
<keyword evidence="4" id="KW-1185">Reference proteome</keyword>
<comment type="caution">
    <text evidence="3">The sequence shown here is derived from an EMBL/GenBank/DDBJ whole genome shotgun (WGS) entry which is preliminary data.</text>
</comment>
<feature type="transmembrane region" description="Helical" evidence="2">
    <location>
        <begin position="18"/>
        <end position="38"/>
    </location>
</feature>
<dbReference type="AlphaFoldDB" id="A0AA36GSS0"/>
<dbReference type="PANTHER" id="PTHR36694">
    <property type="entry name" value="PASIFLORA 1, ISOFORM A-RELATED"/>
    <property type="match status" value="1"/>
</dbReference>
<feature type="compositionally biased region" description="Basic and acidic residues" evidence="1">
    <location>
        <begin position="453"/>
        <end position="475"/>
    </location>
</feature>
<feature type="region of interest" description="Disordered" evidence="1">
    <location>
        <begin position="524"/>
        <end position="553"/>
    </location>
</feature>
<keyword evidence="2" id="KW-0812">Transmembrane</keyword>
<evidence type="ECO:0000256" key="1">
    <source>
        <dbReference type="SAM" id="MobiDB-lite"/>
    </source>
</evidence>
<evidence type="ECO:0000256" key="2">
    <source>
        <dbReference type="SAM" id="Phobius"/>
    </source>
</evidence>
<dbReference type="PANTHER" id="PTHR36694:SF11">
    <property type="entry name" value="LP21121P-RELATED"/>
    <property type="match status" value="1"/>
</dbReference>
<feature type="compositionally biased region" description="Basic residues" evidence="1">
    <location>
        <begin position="396"/>
        <end position="405"/>
    </location>
</feature>
<keyword evidence="2" id="KW-0472">Membrane</keyword>
<feature type="compositionally biased region" description="Basic residues" evidence="1">
    <location>
        <begin position="333"/>
        <end position="351"/>
    </location>
</feature>
<sequence length="553" mass="64878">MACNPCCCFSLKDSAVMIGIWTLVFAIAQLGIMGWQMAAIKYEKDRAANTLLPNYNTYGKYDIPSYYESYWQSPEERYYTGLFIIQILCLISAFFLLFASVALIYGVHTWSRHLIWPWFICIISSILCSLAYCIMWWAGDVRDYWMALTILEIIAVFINVYCVVVVYMFMRRLAATTDEYEGKNPQVRYKVNRNGYTRKDFDDYPYDIRRATPEKIMKNSYPHYTTPMRPTYPPYTPSEIPQTPLPMPPRRHTPVPPYPVDDREISYEREPKAVVVEREDPVAHWVKDQQRIERGEAVSEPISPSREVHATTAPLQHSRSVPSLYDGTLVSHRSCRHGKHRSSSRHRRHRARDIADSDSQEDSSYERRRRHRSKTRCTESELSETTDQVYRDERLRRSRRSHSHNHTRDREERRRGKRDEDHRHRKDRETEYFERYRRRGADSDVDQVMVRKTERREEQRNGVVPRMERPEKDSSLEVPGEGVFPLSGGISIPQHIVIPPSTGERGPNGEPLPQKFQINSEITINYDGHKSSSLSETQEPFRRRYPAAIQSNV</sequence>
<evidence type="ECO:0000313" key="3">
    <source>
        <dbReference type="EMBL" id="CAJ0597598.1"/>
    </source>
</evidence>